<evidence type="ECO:0000259" key="1">
    <source>
        <dbReference type="Pfam" id="PF03478"/>
    </source>
</evidence>
<feature type="domain" description="KIB1-4 beta-propeller" evidence="1">
    <location>
        <begin position="18"/>
        <end position="106"/>
    </location>
</feature>
<dbReference type="Proteomes" id="UP000467841">
    <property type="component" value="Unassembled WGS sequence"/>
</dbReference>
<dbReference type="AlphaFoldDB" id="A0A6D2KEJ6"/>
<reference evidence="2" key="1">
    <citation type="submission" date="2020-01" db="EMBL/GenBank/DDBJ databases">
        <authorList>
            <person name="Mishra B."/>
        </authorList>
    </citation>
    <scope>NUCLEOTIDE SEQUENCE [LARGE SCALE GENOMIC DNA]</scope>
</reference>
<organism evidence="2 3">
    <name type="scientific">Microthlaspi erraticum</name>
    <dbReference type="NCBI Taxonomy" id="1685480"/>
    <lineage>
        <taxon>Eukaryota</taxon>
        <taxon>Viridiplantae</taxon>
        <taxon>Streptophyta</taxon>
        <taxon>Embryophyta</taxon>
        <taxon>Tracheophyta</taxon>
        <taxon>Spermatophyta</taxon>
        <taxon>Magnoliopsida</taxon>
        <taxon>eudicotyledons</taxon>
        <taxon>Gunneridae</taxon>
        <taxon>Pentapetalae</taxon>
        <taxon>rosids</taxon>
        <taxon>malvids</taxon>
        <taxon>Brassicales</taxon>
        <taxon>Brassicaceae</taxon>
        <taxon>Coluteocarpeae</taxon>
        <taxon>Microthlaspi</taxon>
    </lineage>
</organism>
<protein>
    <recommendedName>
        <fullName evidence="1">KIB1-4 beta-propeller domain-containing protein</fullName>
    </recommendedName>
</protein>
<dbReference type="Pfam" id="PF03478">
    <property type="entry name" value="Beta-prop_KIB1-4"/>
    <property type="match status" value="1"/>
</dbReference>
<evidence type="ECO:0000313" key="3">
    <source>
        <dbReference type="Proteomes" id="UP000467841"/>
    </source>
</evidence>
<dbReference type="EMBL" id="CACVBM020001440">
    <property type="protein sequence ID" value="CAA7050239.1"/>
    <property type="molecule type" value="Genomic_DNA"/>
</dbReference>
<accession>A0A6D2KEJ6</accession>
<dbReference type="PANTHER" id="PTHR44259:SF93">
    <property type="entry name" value="PROTEIN, PUTATIVE (DUF295)-RELATED"/>
    <property type="match status" value="1"/>
</dbReference>
<keyword evidence="3" id="KW-1185">Reference proteome</keyword>
<dbReference type="InterPro" id="IPR005174">
    <property type="entry name" value="KIB1-4_b-propeller"/>
</dbReference>
<comment type="caution">
    <text evidence="2">The sequence shown here is derived from an EMBL/GenBank/DDBJ whole genome shotgun (WGS) entry which is preliminary data.</text>
</comment>
<dbReference type="InterPro" id="IPR050942">
    <property type="entry name" value="F-box_BR-signaling"/>
</dbReference>
<gene>
    <name evidence="2" type="ORF">MERR_LOCUS37474</name>
</gene>
<proteinExistence type="predicted"/>
<name>A0A6D2KEJ6_9BRAS</name>
<evidence type="ECO:0000313" key="2">
    <source>
        <dbReference type="EMBL" id="CAA7050239.1"/>
    </source>
</evidence>
<dbReference type="OrthoDB" id="642536at2759"/>
<sequence>MWQMTNSSSSTHYHHWLSRSEHLVETPTGDIYFVKWYTQRCLSSGMALTERFYVFRLLKNGAICHIRDIGDKCIFLSSRGEPFCLQASLYGLSRNCIYFVGGDDFGKFNIADNLVVSKEMTTSPAPYIIPPQS</sequence>
<dbReference type="PANTHER" id="PTHR44259">
    <property type="entry name" value="OS07G0183000 PROTEIN-RELATED"/>
    <property type="match status" value="1"/>
</dbReference>